<keyword evidence="6" id="KW-1185">Reference proteome</keyword>
<evidence type="ECO:0000256" key="3">
    <source>
        <dbReference type="ARBA" id="ARBA00022679"/>
    </source>
</evidence>
<dbReference type="AlphaFoldDB" id="A0A2T5J511"/>
<dbReference type="EMBL" id="QAOQ01000010">
    <property type="protein sequence ID" value="PTQ92873.1"/>
    <property type="molecule type" value="Genomic_DNA"/>
</dbReference>
<evidence type="ECO:0000259" key="4">
    <source>
        <dbReference type="Pfam" id="PF08241"/>
    </source>
</evidence>
<keyword evidence="2 5" id="KW-0489">Methyltransferase</keyword>
<dbReference type="InterPro" id="IPR013216">
    <property type="entry name" value="Methyltransf_11"/>
</dbReference>
<gene>
    <name evidence="5" type="ORF">C8P68_1104</name>
</gene>
<dbReference type="Pfam" id="PF08241">
    <property type="entry name" value="Methyltransf_11"/>
    <property type="match status" value="1"/>
</dbReference>
<dbReference type="GO" id="GO:0008757">
    <property type="term" value="F:S-adenosylmethionine-dependent methyltransferase activity"/>
    <property type="evidence" value="ECO:0007669"/>
    <property type="project" value="InterPro"/>
</dbReference>
<keyword evidence="3 5" id="KW-0808">Transferase</keyword>
<organism evidence="5 6">
    <name type="scientific">Mucilaginibacter yixingensis</name>
    <dbReference type="NCBI Taxonomy" id="1295612"/>
    <lineage>
        <taxon>Bacteria</taxon>
        <taxon>Pseudomonadati</taxon>
        <taxon>Bacteroidota</taxon>
        <taxon>Sphingobacteriia</taxon>
        <taxon>Sphingobacteriales</taxon>
        <taxon>Sphingobacteriaceae</taxon>
        <taxon>Mucilaginibacter</taxon>
    </lineage>
</organism>
<dbReference type="InterPro" id="IPR051052">
    <property type="entry name" value="Diverse_substrate_MTase"/>
</dbReference>
<dbReference type="OrthoDB" id="9797252at2"/>
<dbReference type="SUPFAM" id="SSF53335">
    <property type="entry name" value="S-adenosyl-L-methionine-dependent methyltransferases"/>
    <property type="match status" value="1"/>
</dbReference>
<dbReference type="PANTHER" id="PTHR44942">
    <property type="entry name" value="METHYLTRANSF_11 DOMAIN-CONTAINING PROTEIN"/>
    <property type="match status" value="1"/>
</dbReference>
<evidence type="ECO:0000313" key="5">
    <source>
        <dbReference type="EMBL" id="PTQ92873.1"/>
    </source>
</evidence>
<protein>
    <submittedName>
        <fullName evidence="5">Methyltransferase family protein</fullName>
    </submittedName>
</protein>
<dbReference type="CDD" id="cd02440">
    <property type="entry name" value="AdoMet_MTases"/>
    <property type="match status" value="1"/>
</dbReference>
<dbReference type="InterPro" id="IPR029063">
    <property type="entry name" value="SAM-dependent_MTases_sf"/>
</dbReference>
<evidence type="ECO:0000256" key="1">
    <source>
        <dbReference type="ARBA" id="ARBA00008361"/>
    </source>
</evidence>
<comment type="similarity">
    <text evidence="1">Belongs to the methyltransferase superfamily.</text>
</comment>
<name>A0A2T5J511_9SPHI</name>
<proteinExistence type="inferred from homology"/>
<sequence length="230" mass="26640">MKNYLRIDGQLDAALDIACGTGLSTRALLPVAKNVFGTDGSAEMLKMALRNDGINYQEALAECQPFGNGMFDLITVCSGVHWFDIDQFLAECYRMLKPGAWLVLYENFFMGEMEDAIDFKLWNTEVYLKKFPSPPRNKNYAWTEDNLRERGFDLRHTENFANALQLSRHELVSYLITQSNVIARVENKECKYPAVTNWLNAQLSPFYDDTSQRRVLYYGNWIKYLQKPRN</sequence>
<dbReference type="RefSeq" id="WP_146166604.1">
    <property type="nucleotide sequence ID" value="NZ_CP160205.1"/>
</dbReference>
<feature type="domain" description="Methyltransferase type 11" evidence="4">
    <location>
        <begin position="15"/>
        <end position="104"/>
    </location>
</feature>
<dbReference type="Proteomes" id="UP000244168">
    <property type="component" value="Unassembled WGS sequence"/>
</dbReference>
<dbReference type="GO" id="GO:0032259">
    <property type="term" value="P:methylation"/>
    <property type="evidence" value="ECO:0007669"/>
    <property type="project" value="UniProtKB-KW"/>
</dbReference>
<dbReference type="PANTHER" id="PTHR44942:SF4">
    <property type="entry name" value="METHYLTRANSFERASE TYPE 11 DOMAIN-CONTAINING PROTEIN"/>
    <property type="match status" value="1"/>
</dbReference>
<dbReference type="Gene3D" id="3.40.50.150">
    <property type="entry name" value="Vaccinia Virus protein VP39"/>
    <property type="match status" value="1"/>
</dbReference>
<evidence type="ECO:0000256" key="2">
    <source>
        <dbReference type="ARBA" id="ARBA00022603"/>
    </source>
</evidence>
<comment type="caution">
    <text evidence="5">The sequence shown here is derived from an EMBL/GenBank/DDBJ whole genome shotgun (WGS) entry which is preliminary data.</text>
</comment>
<evidence type="ECO:0000313" key="6">
    <source>
        <dbReference type="Proteomes" id="UP000244168"/>
    </source>
</evidence>
<reference evidence="5 6" key="1">
    <citation type="submission" date="2018-04" db="EMBL/GenBank/DDBJ databases">
        <title>Genomic Encyclopedia of Archaeal and Bacterial Type Strains, Phase II (KMG-II): from individual species to whole genera.</title>
        <authorList>
            <person name="Goeker M."/>
        </authorList>
    </citation>
    <scope>NUCLEOTIDE SEQUENCE [LARGE SCALE GENOMIC DNA]</scope>
    <source>
        <strain evidence="5 6">DSM 26809</strain>
    </source>
</reference>
<accession>A0A2T5J511</accession>